<keyword evidence="4" id="KW-1185">Reference proteome</keyword>
<organism evidence="3 4">
    <name type="scientific">Stichopus japonicus</name>
    <name type="common">Sea cucumber</name>
    <dbReference type="NCBI Taxonomy" id="307972"/>
    <lineage>
        <taxon>Eukaryota</taxon>
        <taxon>Metazoa</taxon>
        <taxon>Echinodermata</taxon>
        <taxon>Eleutherozoa</taxon>
        <taxon>Echinozoa</taxon>
        <taxon>Holothuroidea</taxon>
        <taxon>Aspidochirotacea</taxon>
        <taxon>Aspidochirotida</taxon>
        <taxon>Stichopodidae</taxon>
        <taxon>Apostichopus</taxon>
    </lineage>
</organism>
<dbReference type="EMBL" id="MRZV01001296">
    <property type="protein sequence ID" value="PIK38957.1"/>
    <property type="molecule type" value="Genomic_DNA"/>
</dbReference>
<evidence type="ECO:0000313" key="4">
    <source>
        <dbReference type="Proteomes" id="UP000230750"/>
    </source>
</evidence>
<proteinExistence type="predicted"/>
<keyword evidence="1" id="KW-0175">Coiled coil</keyword>
<feature type="region of interest" description="Disordered" evidence="2">
    <location>
        <begin position="185"/>
        <end position="205"/>
    </location>
</feature>
<sequence length="251" mass="29065">MTEFSKGLARVGLDPAVGDRGNLRQLLKLYRAKEEELQKTEDNQRREMKGVESYIENIRKVSAERDSITEELEAENEALKDEVKQLHQELDGRNHEMKEVLRQEQLAKEVKILKEELHEVKIKSGMKEDNLKMEHKKEISLMEVEMEKAVKDRKENEKKIKELEGEVKKLKLSLIIEKKRKKPIVAKSGSGYTQKESHSDTTESKIPVLKSGKTDKNITENAPTMTNILEYPLIELLYSEITLNFSNLYSV</sequence>
<name>A0A2G8JT49_STIJA</name>
<feature type="coiled-coil region" evidence="1">
    <location>
        <begin position="23"/>
        <end position="180"/>
    </location>
</feature>
<dbReference type="PANTHER" id="PTHR34479">
    <property type="entry name" value="COILED-COIL DOMAIN-CONTAINING PROTEIN 30"/>
    <property type="match status" value="1"/>
</dbReference>
<dbReference type="Proteomes" id="UP000230750">
    <property type="component" value="Unassembled WGS sequence"/>
</dbReference>
<accession>A0A2G8JT49</accession>
<reference evidence="3 4" key="1">
    <citation type="journal article" date="2017" name="PLoS Biol.">
        <title>The sea cucumber genome provides insights into morphological evolution and visceral regeneration.</title>
        <authorList>
            <person name="Zhang X."/>
            <person name="Sun L."/>
            <person name="Yuan J."/>
            <person name="Sun Y."/>
            <person name="Gao Y."/>
            <person name="Zhang L."/>
            <person name="Li S."/>
            <person name="Dai H."/>
            <person name="Hamel J.F."/>
            <person name="Liu C."/>
            <person name="Yu Y."/>
            <person name="Liu S."/>
            <person name="Lin W."/>
            <person name="Guo K."/>
            <person name="Jin S."/>
            <person name="Xu P."/>
            <person name="Storey K.B."/>
            <person name="Huan P."/>
            <person name="Zhang T."/>
            <person name="Zhou Y."/>
            <person name="Zhang J."/>
            <person name="Lin C."/>
            <person name="Li X."/>
            <person name="Xing L."/>
            <person name="Huo D."/>
            <person name="Sun M."/>
            <person name="Wang L."/>
            <person name="Mercier A."/>
            <person name="Li F."/>
            <person name="Yang H."/>
            <person name="Xiang J."/>
        </authorList>
    </citation>
    <scope>NUCLEOTIDE SEQUENCE [LARGE SCALE GENOMIC DNA]</scope>
    <source>
        <strain evidence="3">Shaxun</strain>
        <tissue evidence="3">Muscle</tissue>
    </source>
</reference>
<evidence type="ECO:0000313" key="3">
    <source>
        <dbReference type="EMBL" id="PIK38957.1"/>
    </source>
</evidence>
<protein>
    <submittedName>
        <fullName evidence="3">Uncharacterized protein</fullName>
    </submittedName>
</protein>
<dbReference type="OrthoDB" id="10007527at2759"/>
<comment type="caution">
    <text evidence="3">The sequence shown here is derived from an EMBL/GenBank/DDBJ whole genome shotgun (WGS) entry which is preliminary data.</text>
</comment>
<evidence type="ECO:0000256" key="1">
    <source>
        <dbReference type="SAM" id="Coils"/>
    </source>
</evidence>
<dbReference type="InterPro" id="IPR052825">
    <property type="entry name" value="CCD-Prefoldin_beta-like"/>
</dbReference>
<gene>
    <name evidence="3" type="ORF">BSL78_24203</name>
</gene>
<dbReference type="PANTHER" id="PTHR34479:SF1">
    <property type="entry name" value="COILED-COIL DOMAIN-CONTAINING PROTEIN 30"/>
    <property type="match status" value="1"/>
</dbReference>
<dbReference type="AlphaFoldDB" id="A0A2G8JT49"/>
<evidence type="ECO:0000256" key="2">
    <source>
        <dbReference type="SAM" id="MobiDB-lite"/>
    </source>
</evidence>